<sequence>MNDTDPVRLFQRATARASTIMGGITPEQRTAGTPCSEWSVQQLIDHMTGSTDYLLAAVAGEPPSVRRGATPDDYRAGVAAALEALARPGVLDRRCASPLGFEWSVAEATAGTFMDNLVHTWDLAVATGQDPTLDVDLVDACVAMFLPDMPERGRAAGIVGPAVAVPVDASPQVRLLGAMGRRP</sequence>
<organism evidence="2 3">
    <name type="scientific">Pseudonocardia hierapolitana</name>
    <dbReference type="NCBI Taxonomy" id="1128676"/>
    <lineage>
        <taxon>Bacteria</taxon>
        <taxon>Bacillati</taxon>
        <taxon>Actinomycetota</taxon>
        <taxon>Actinomycetes</taxon>
        <taxon>Pseudonocardiales</taxon>
        <taxon>Pseudonocardiaceae</taxon>
        <taxon>Pseudonocardia</taxon>
    </lineage>
</organism>
<name>A0A561SZI8_9PSEU</name>
<dbReference type="SUPFAM" id="SSF109854">
    <property type="entry name" value="DinB/YfiT-like putative metalloenzymes"/>
    <property type="match status" value="1"/>
</dbReference>
<evidence type="ECO:0000313" key="2">
    <source>
        <dbReference type="EMBL" id="TWF80245.1"/>
    </source>
</evidence>
<dbReference type="EMBL" id="VIWU01000001">
    <property type="protein sequence ID" value="TWF80245.1"/>
    <property type="molecule type" value="Genomic_DNA"/>
</dbReference>
<dbReference type="AlphaFoldDB" id="A0A561SZI8"/>
<proteinExistence type="predicted"/>
<protein>
    <submittedName>
        <fullName evidence="2">Uncharacterized protein (TIGR03086 family)</fullName>
    </submittedName>
</protein>
<accession>A0A561SZI8</accession>
<comment type="caution">
    <text evidence="2">The sequence shown here is derived from an EMBL/GenBank/DDBJ whole genome shotgun (WGS) entry which is preliminary data.</text>
</comment>
<dbReference type="InterPro" id="IPR017517">
    <property type="entry name" value="Maleyloyr_isom"/>
</dbReference>
<dbReference type="Pfam" id="PF11716">
    <property type="entry name" value="MDMPI_N"/>
    <property type="match status" value="1"/>
</dbReference>
<feature type="domain" description="Mycothiol-dependent maleylpyruvate isomerase metal-binding" evidence="1">
    <location>
        <begin position="11"/>
        <end position="124"/>
    </location>
</feature>
<dbReference type="RefSeq" id="WP_147258959.1">
    <property type="nucleotide sequence ID" value="NZ_VIWU01000001.1"/>
</dbReference>
<dbReference type="Proteomes" id="UP000321261">
    <property type="component" value="Unassembled WGS sequence"/>
</dbReference>
<dbReference type="GO" id="GO:0046872">
    <property type="term" value="F:metal ion binding"/>
    <property type="evidence" value="ECO:0007669"/>
    <property type="project" value="InterPro"/>
</dbReference>
<dbReference type="InterPro" id="IPR017520">
    <property type="entry name" value="CHP03086"/>
</dbReference>
<dbReference type="NCBIfam" id="TIGR03083">
    <property type="entry name" value="maleylpyruvate isomerase family mycothiol-dependent enzyme"/>
    <property type="match status" value="1"/>
</dbReference>
<dbReference type="OrthoDB" id="5185819at2"/>
<evidence type="ECO:0000259" key="1">
    <source>
        <dbReference type="Pfam" id="PF11716"/>
    </source>
</evidence>
<dbReference type="Gene3D" id="1.20.120.450">
    <property type="entry name" value="dinb family like domain"/>
    <property type="match status" value="1"/>
</dbReference>
<gene>
    <name evidence="2" type="ORF">FHX44_116187</name>
</gene>
<dbReference type="InterPro" id="IPR034660">
    <property type="entry name" value="DinB/YfiT-like"/>
</dbReference>
<dbReference type="InterPro" id="IPR024344">
    <property type="entry name" value="MDMPI_metal-binding"/>
</dbReference>
<keyword evidence="3" id="KW-1185">Reference proteome</keyword>
<dbReference type="NCBIfam" id="TIGR03086">
    <property type="entry name" value="TIGR03086 family metal-binding protein"/>
    <property type="match status" value="1"/>
</dbReference>
<evidence type="ECO:0000313" key="3">
    <source>
        <dbReference type="Proteomes" id="UP000321261"/>
    </source>
</evidence>
<reference evidence="2 3" key="1">
    <citation type="submission" date="2019-06" db="EMBL/GenBank/DDBJ databases">
        <title>Sequencing the genomes of 1000 actinobacteria strains.</title>
        <authorList>
            <person name="Klenk H.-P."/>
        </authorList>
    </citation>
    <scope>NUCLEOTIDE SEQUENCE [LARGE SCALE GENOMIC DNA]</scope>
    <source>
        <strain evidence="2 3">DSM 45671</strain>
    </source>
</reference>